<organism evidence="6 7">
    <name type="scientific">Diaporthe helianthi</name>
    <dbReference type="NCBI Taxonomy" id="158607"/>
    <lineage>
        <taxon>Eukaryota</taxon>
        <taxon>Fungi</taxon>
        <taxon>Dikarya</taxon>
        <taxon>Ascomycota</taxon>
        <taxon>Pezizomycotina</taxon>
        <taxon>Sordariomycetes</taxon>
        <taxon>Sordariomycetidae</taxon>
        <taxon>Diaporthales</taxon>
        <taxon>Diaporthaceae</taxon>
        <taxon>Diaporthe</taxon>
    </lineage>
</organism>
<feature type="domain" description="Azaphilone pigments biosynthesis cluster protein L N-terminal" evidence="5">
    <location>
        <begin position="1"/>
        <end position="160"/>
    </location>
</feature>
<dbReference type="Pfam" id="PF17111">
    <property type="entry name" value="PigL_N"/>
    <property type="match status" value="1"/>
</dbReference>
<feature type="region of interest" description="Disordered" evidence="4">
    <location>
        <begin position="243"/>
        <end position="270"/>
    </location>
</feature>
<dbReference type="InParanoid" id="A0A2P5IG78"/>
<dbReference type="PROSITE" id="PS50297">
    <property type="entry name" value="ANK_REP_REGION"/>
    <property type="match status" value="1"/>
</dbReference>
<dbReference type="SUPFAM" id="SSF48403">
    <property type="entry name" value="Ankyrin repeat"/>
    <property type="match status" value="1"/>
</dbReference>
<evidence type="ECO:0000256" key="3">
    <source>
        <dbReference type="PROSITE-ProRule" id="PRU00023"/>
    </source>
</evidence>
<protein>
    <recommendedName>
        <fullName evidence="5">Azaphilone pigments biosynthesis cluster protein L N-terminal domain-containing protein</fullName>
    </recommendedName>
</protein>
<dbReference type="PANTHER" id="PTHR24180:SF45">
    <property type="entry name" value="POLY [ADP-RIBOSE] POLYMERASE TANKYRASE"/>
    <property type="match status" value="1"/>
</dbReference>
<proteinExistence type="predicted"/>
<evidence type="ECO:0000256" key="4">
    <source>
        <dbReference type="SAM" id="MobiDB-lite"/>
    </source>
</evidence>
<evidence type="ECO:0000313" key="6">
    <source>
        <dbReference type="EMBL" id="POS81510.1"/>
    </source>
</evidence>
<name>A0A2P5IG78_DIAHE</name>
<dbReference type="AlphaFoldDB" id="A0A2P5IG78"/>
<sequence>MDPLSIASGAAGLFSTGVTICNGLITYCRNYRSREDDLSSLQGNAERLKGYLKVLEGQQNGAGVVTECTSLKASMDECMVACTNCLTELSQLSDKYSPKPSKGSNPSSPSSLIRRASYPFQKDKFEFFRRQIHELHFTLSCQIGLLNYASVKNLQQQTLSDSLSLSSIFTTESQEIKAQVAALVPDVSEALEAHVTKGQESLHARLDSLELMIKSSSQTIQMQTASKGPKSYAEITRTASEDLGNTPLVKETEHEQRPPPYIQESSCGRESSSNSNSLWTLKCYCAGSISPAYPVTHATSCYLSFRHRQRRALIGKVKLFNYFFQFQVAVEYSQYAFLRSLHIQNNFTIRATVPEGSPAFELLDDTTFNMARYKSAQALRNGLQSCLAGLQRLFMEGRAWPTDIETTTGNNLLHVACEAIWYLLADEMKEIYSQFLQTLVNFGVPLKDASRSDKTPVGIVMKTLVDIRRSSLTGITVATGLAKSLLDLGVDLLDIMPLQTLGPSVLAVLGNDIFEQQGTMDQDELPRALIERDEAKTLEILKSSDAQRHLSTRGKIGETPLHVATSWPRGMELLLELGGDTIPAMMNADDDNGSTALDYALKLNEPDCVKMLLEASAEMDLESMQNIAKWEQGREKWAIIPLLTHALTQRRRELLQFASETLSQKFEVKNLNIKSGALLQEDAFEVVQVLLDNGIDVPKRFRSVRPGSVYHSAHMNLELAQALFRSGFDHTNVDFLGFTPLMTVDLVALNRQHAAANLLGFDPGALDLVDWFISHGEDLETPIPTSGLSGIAGCEERHRGARLAHRVASELGRCLRWPLAFTGDRCTTILPRILTSPAEDTCSCLCTQDGCSPASVFARELWCSIRGGEASHGQPALGHSSLRVIMDLLTKQLSGHPGARKFASEFIRVSTFERLGMSHTCCRFIDHGGKYEGLGNEVNFAILKKEYKIINIMDAEDVAEIQEEERYLEGLLEKLVEEFEIRYEELGLPLGNFFLTYWWVRMDELDTGSKVSQEELESLRKTGVVIDA</sequence>
<dbReference type="SMART" id="SM00248">
    <property type="entry name" value="ANK"/>
    <property type="match status" value="3"/>
</dbReference>
<dbReference type="InterPro" id="IPR031348">
    <property type="entry name" value="PigL_N"/>
</dbReference>
<feature type="compositionally biased region" description="Low complexity" evidence="4">
    <location>
        <begin position="98"/>
        <end position="111"/>
    </location>
</feature>
<dbReference type="InterPro" id="IPR036770">
    <property type="entry name" value="Ankyrin_rpt-contain_sf"/>
</dbReference>
<evidence type="ECO:0000256" key="1">
    <source>
        <dbReference type="ARBA" id="ARBA00022737"/>
    </source>
</evidence>
<dbReference type="InterPro" id="IPR002110">
    <property type="entry name" value="Ankyrin_rpt"/>
</dbReference>
<keyword evidence="1" id="KW-0677">Repeat</keyword>
<dbReference type="Gene3D" id="1.25.40.20">
    <property type="entry name" value="Ankyrin repeat-containing domain"/>
    <property type="match status" value="1"/>
</dbReference>
<dbReference type="EMBL" id="MAVT02000003">
    <property type="protein sequence ID" value="POS81510.1"/>
    <property type="molecule type" value="Genomic_DNA"/>
</dbReference>
<dbReference type="PANTHER" id="PTHR24180">
    <property type="entry name" value="CYCLIN-DEPENDENT KINASE INHIBITOR 2C-RELATED"/>
    <property type="match status" value="1"/>
</dbReference>
<dbReference type="PROSITE" id="PS50088">
    <property type="entry name" value="ANK_REPEAT"/>
    <property type="match status" value="1"/>
</dbReference>
<gene>
    <name evidence="6" type="ORF">DHEL01_v200083</name>
</gene>
<dbReference type="InterPro" id="IPR051637">
    <property type="entry name" value="Ank_repeat_dom-contain_49"/>
</dbReference>
<accession>A0A2P5IG78</accession>
<feature type="region of interest" description="Disordered" evidence="4">
    <location>
        <begin position="94"/>
        <end position="113"/>
    </location>
</feature>
<keyword evidence="7" id="KW-1185">Reference proteome</keyword>
<comment type="caution">
    <text evidence="6">The sequence shown here is derived from an EMBL/GenBank/DDBJ whole genome shotgun (WGS) entry which is preliminary data.</text>
</comment>
<feature type="repeat" description="ANK" evidence="3">
    <location>
        <begin position="592"/>
        <end position="624"/>
    </location>
</feature>
<keyword evidence="2 3" id="KW-0040">ANK repeat</keyword>
<evidence type="ECO:0000256" key="2">
    <source>
        <dbReference type="ARBA" id="ARBA00023043"/>
    </source>
</evidence>
<dbReference type="Proteomes" id="UP000094444">
    <property type="component" value="Unassembled WGS sequence"/>
</dbReference>
<reference evidence="6" key="1">
    <citation type="submission" date="2017-09" db="EMBL/GenBank/DDBJ databases">
        <title>Polyketide synthases of a Diaporthe helianthi virulent isolate.</title>
        <authorList>
            <person name="Baroncelli R."/>
        </authorList>
    </citation>
    <scope>NUCLEOTIDE SEQUENCE [LARGE SCALE GENOMIC DNA]</scope>
    <source>
        <strain evidence="6">7/96</strain>
    </source>
</reference>
<evidence type="ECO:0000259" key="5">
    <source>
        <dbReference type="Pfam" id="PF17111"/>
    </source>
</evidence>
<dbReference type="Pfam" id="PF12796">
    <property type="entry name" value="Ank_2"/>
    <property type="match status" value="1"/>
</dbReference>
<evidence type="ECO:0000313" key="7">
    <source>
        <dbReference type="Proteomes" id="UP000094444"/>
    </source>
</evidence>
<dbReference type="OrthoDB" id="1577640at2759"/>